<evidence type="ECO:0000259" key="2">
    <source>
        <dbReference type="Pfam" id="PF07331"/>
    </source>
</evidence>
<evidence type="ECO:0000313" key="3">
    <source>
        <dbReference type="EMBL" id="KHT62974.1"/>
    </source>
</evidence>
<gene>
    <name evidence="3" type="ORF">RJ45_14405</name>
</gene>
<organism evidence="3 4">
    <name type="scientific">Photobacterium gaetbulicola</name>
    <dbReference type="NCBI Taxonomy" id="1295392"/>
    <lineage>
        <taxon>Bacteria</taxon>
        <taxon>Pseudomonadati</taxon>
        <taxon>Pseudomonadota</taxon>
        <taxon>Gammaproteobacteria</taxon>
        <taxon>Vibrionales</taxon>
        <taxon>Vibrionaceae</taxon>
        <taxon>Photobacterium</taxon>
    </lineage>
</organism>
<dbReference type="Pfam" id="PF07331">
    <property type="entry name" value="TctB"/>
    <property type="match status" value="1"/>
</dbReference>
<feature type="transmembrane region" description="Helical" evidence="1">
    <location>
        <begin position="7"/>
        <end position="23"/>
    </location>
</feature>
<dbReference type="EMBL" id="JWLZ01000164">
    <property type="protein sequence ID" value="KHT62974.1"/>
    <property type="molecule type" value="Genomic_DNA"/>
</dbReference>
<keyword evidence="1" id="KW-1133">Transmembrane helix</keyword>
<feature type="transmembrane region" description="Helical" evidence="1">
    <location>
        <begin position="74"/>
        <end position="94"/>
    </location>
</feature>
<feature type="transmembrane region" description="Helical" evidence="1">
    <location>
        <begin position="125"/>
        <end position="145"/>
    </location>
</feature>
<keyword evidence="1" id="KW-0472">Membrane</keyword>
<evidence type="ECO:0000256" key="1">
    <source>
        <dbReference type="SAM" id="Phobius"/>
    </source>
</evidence>
<evidence type="ECO:0000313" key="4">
    <source>
        <dbReference type="Proteomes" id="UP000031278"/>
    </source>
</evidence>
<feature type="transmembrane region" description="Helical" evidence="1">
    <location>
        <begin position="43"/>
        <end position="62"/>
    </location>
</feature>
<keyword evidence="1" id="KW-0812">Transmembrane</keyword>
<feature type="transmembrane region" description="Helical" evidence="1">
    <location>
        <begin position="100"/>
        <end position="118"/>
    </location>
</feature>
<comment type="caution">
    <text evidence="3">The sequence shown here is derived from an EMBL/GenBank/DDBJ whole genome shotgun (WGS) entry which is preliminary data.</text>
</comment>
<dbReference type="InterPro" id="IPR009936">
    <property type="entry name" value="DUF1468"/>
</dbReference>
<accession>A0A0B9G2S3</accession>
<name>A0A0B9G2S3_9GAMM</name>
<proteinExistence type="predicted"/>
<dbReference type="AlphaFoldDB" id="A0A0B9G2S3"/>
<protein>
    <submittedName>
        <fullName evidence="3">TctB</fullName>
    </submittedName>
</protein>
<dbReference type="Proteomes" id="UP000031278">
    <property type="component" value="Unassembled WGS sequence"/>
</dbReference>
<feature type="domain" description="DUF1468" evidence="2">
    <location>
        <begin position="8"/>
        <end position="149"/>
    </location>
</feature>
<dbReference type="RefSeq" id="WP_039463388.1">
    <property type="nucleotide sequence ID" value="NZ_JWLZ01000164.1"/>
</dbReference>
<reference evidence="3 4" key="1">
    <citation type="submission" date="2014-12" db="EMBL/GenBank/DDBJ databases">
        <title>Genome sequencing of Photobacterium gaetbulicola AD005a.</title>
        <authorList>
            <person name="Adrian T.G.S."/>
            <person name="Chan K.G."/>
        </authorList>
    </citation>
    <scope>NUCLEOTIDE SEQUENCE [LARGE SCALE GENOMIC DNA]</scope>
    <source>
        <strain evidence="3 4">AD005a</strain>
    </source>
</reference>
<sequence length="158" mass="17778">MTLTKDHIGGLIFLCFSVAYGYYANQIPLFPGDEYEPFHAKSMPTMLAMLGIALSLLQLVAAHRKNQVKASDMLSLVGLDFKIISKLLVLMVLFAMALEWVGFLLSTVFFLAGGYWLLGERRPKILFLASVPFATGFWYVLTQLLDIYLAPGRFWAFI</sequence>